<dbReference type="OrthoDB" id="47926at2759"/>
<evidence type="ECO:0000256" key="2">
    <source>
        <dbReference type="ARBA" id="ARBA00022801"/>
    </source>
</evidence>
<evidence type="ECO:0000256" key="5">
    <source>
        <dbReference type="ARBA" id="ARBA00023619"/>
    </source>
</evidence>
<dbReference type="InterPro" id="IPR036852">
    <property type="entry name" value="Peptidase_S8/S53_dom_sf"/>
</dbReference>
<comment type="catalytic activity">
    <reaction evidence="4">
        <text>Hydrolysis of proteins with broad specificity for peptide bonds, and a preference for a large uncharged residue in P1. Hydrolyzes peptide amides.</text>
        <dbReference type="EC" id="3.4.21.62"/>
    </reaction>
</comment>
<gene>
    <name evidence="8" type="ORF">Vbra_21916</name>
</gene>
<evidence type="ECO:0000313" key="9">
    <source>
        <dbReference type="Proteomes" id="UP000041254"/>
    </source>
</evidence>
<keyword evidence="9" id="KW-1185">Reference proteome</keyword>
<evidence type="ECO:0000313" key="8">
    <source>
        <dbReference type="EMBL" id="CEM22657.1"/>
    </source>
</evidence>
<evidence type="ECO:0000259" key="7">
    <source>
        <dbReference type="Pfam" id="PF00082"/>
    </source>
</evidence>
<evidence type="ECO:0000256" key="4">
    <source>
        <dbReference type="ARBA" id="ARBA00023529"/>
    </source>
</evidence>
<keyword evidence="2" id="KW-0378">Hydrolase</keyword>
<dbReference type="VEuPathDB" id="CryptoDB:Vbra_21916"/>
<dbReference type="InParanoid" id="A0A0G4G343"/>
<feature type="domain" description="Peptidase S8/S53" evidence="7">
    <location>
        <begin position="637"/>
        <end position="705"/>
    </location>
</feature>
<keyword evidence="3" id="KW-0720">Serine protease</keyword>
<dbReference type="PROSITE" id="PS00138">
    <property type="entry name" value="SUBTILASE_SER"/>
    <property type="match status" value="1"/>
</dbReference>
<evidence type="ECO:0000256" key="1">
    <source>
        <dbReference type="ARBA" id="ARBA00022670"/>
    </source>
</evidence>
<protein>
    <recommendedName>
        <fullName evidence="5">subtilisin</fullName>
        <ecNumber evidence="5">3.4.21.62</ecNumber>
    </recommendedName>
</protein>
<dbReference type="EMBL" id="CDMY01000554">
    <property type="protein sequence ID" value="CEM22657.1"/>
    <property type="molecule type" value="Genomic_DNA"/>
</dbReference>
<dbReference type="InterPro" id="IPR034075">
    <property type="entry name" value="Glr3161-like_dom"/>
</dbReference>
<accession>A0A0G4G343</accession>
<feature type="chain" id="PRO_5005189605" description="subtilisin" evidence="6">
    <location>
        <begin position="23"/>
        <end position="785"/>
    </location>
</feature>
<proteinExistence type="predicted"/>
<dbReference type="InterPro" id="IPR023828">
    <property type="entry name" value="Peptidase_S8_Ser-AS"/>
</dbReference>
<dbReference type="PhylomeDB" id="A0A0G4G343"/>
<keyword evidence="6" id="KW-0732">Signal</keyword>
<dbReference type="Gene3D" id="3.40.50.200">
    <property type="entry name" value="Peptidase S8/S53 domain"/>
    <property type="match status" value="1"/>
</dbReference>
<dbReference type="Proteomes" id="UP000041254">
    <property type="component" value="Unassembled WGS sequence"/>
</dbReference>
<dbReference type="EC" id="3.4.21.62" evidence="5"/>
<name>A0A0G4G343_VITBC</name>
<dbReference type="GO" id="GO:0006508">
    <property type="term" value="P:proteolysis"/>
    <property type="evidence" value="ECO:0007669"/>
    <property type="project" value="UniProtKB-KW"/>
</dbReference>
<dbReference type="SUPFAM" id="SSF52743">
    <property type="entry name" value="Subtilisin-like"/>
    <property type="match status" value="1"/>
</dbReference>
<dbReference type="GO" id="GO:0004252">
    <property type="term" value="F:serine-type endopeptidase activity"/>
    <property type="evidence" value="ECO:0007669"/>
    <property type="project" value="UniProtKB-EC"/>
</dbReference>
<dbReference type="Pfam" id="PF00082">
    <property type="entry name" value="Peptidase_S8"/>
    <property type="match status" value="1"/>
</dbReference>
<feature type="signal peptide" evidence="6">
    <location>
        <begin position="1"/>
        <end position="22"/>
    </location>
</feature>
<dbReference type="InterPro" id="IPR000209">
    <property type="entry name" value="Peptidase_S8/S53_dom"/>
</dbReference>
<dbReference type="AlphaFoldDB" id="A0A0G4G343"/>
<evidence type="ECO:0000256" key="3">
    <source>
        <dbReference type="ARBA" id="ARBA00022825"/>
    </source>
</evidence>
<sequence length="785" mass="86365">MWLGCASLLLSLAALLIPQSEAQDVLTDLYIERNIGGRAKDTDRDEPSDVDRSYAHLVKSIPDTARRLFKPENVQLDTLLYQLHFLHIEQRLFDLRRQGVSAALARDDPFSSDHMRLPLGRSFQHWRGVFRDEGKLRRFARDTATQLSTDGIVVDMAIDESRLGWSGVDGLTMKLTSLGLTGIKQFKKVMSARLPFDKIAYVSSIPGIRVLRAAQMRVIPPGPSSRSSQELLPMDMTTRMLVGNTTSQGDISMQTDTVREKYGVSGSTLACIGVLSDSYNVRNNGTNAGLLKELGDLPEQIEVLEDLPADSGANDEGMGMMELMYDVAPGLKAFAFHTAFGGQAGFANGILALANQCEVVVDDVIYYSEPMFADGAIAQAIDEVHAMNKSYFSACGNNAESGTFEIFNKDPEPETIYKGIFESSYQFHIFNATDATYLPVNISVNSTAIIVMNYDQDYFSITENGTGAEADIDMFLYDENGTQILEYSTSGGNGDPIESLIFTNEGPYETFLLRLGKVAHKTPGDAVKADPNFIMLVYFGVSRDNDFIFGPSEYGHSNANGGCGVCAAEYQNTTAFGKFEVTKVNWYSSQGGAPIFFDPDGTRKAIPQIRESPYVCGPDGANTNLFPPREYMTPERDREGDGLPNFFGTSASAPHVAALAALIKDYNKDLTPDQIKKLLADTAQDMDDESTAHFDEKFDFKTGYGFVNGSAAFEELETLVTIATGSDDDYDEDRLRREAFDAVRRPNDRREEVLLEHMAHTQATGAGLVSVYSTTLREEDEYGGS</sequence>
<reference evidence="8 9" key="1">
    <citation type="submission" date="2014-11" db="EMBL/GenBank/DDBJ databases">
        <authorList>
            <person name="Zhu J."/>
            <person name="Qi W."/>
            <person name="Song R."/>
        </authorList>
    </citation>
    <scope>NUCLEOTIDE SEQUENCE [LARGE SCALE GENOMIC DNA]</scope>
</reference>
<keyword evidence="1" id="KW-0645">Protease</keyword>
<evidence type="ECO:0000256" key="6">
    <source>
        <dbReference type="SAM" id="SignalP"/>
    </source>
</evidence>
<dbReference type="CDD" id="cd05562">
    <property type="entry name" value="Peptidases_S53_like"/>
    <property type="match status" value="1"/>
</dbReference>
<organism evidence="8 9">
    <name type="scientific">Vitrella brassicaformis (strain CCMP3155)</name>
    <dbReference type="NCBI Taxonomy" id="1169540"/>
    <lineage>
        <taxon>Eukaryota</taxon>
        <taxon>Sar</taxon>
        <taxon>Alveolata</taxon>
        <taxon>Colpodellida</taxon>
        <taxon>Vitrellaceae</taxon>
        <taxon>Vitrella</taxon>
    </lineage>
</organism>